<name>A0A540VR66_9GAMM</name>
<feature type="non-terminal residue" evidence="1">
    <location>
        <position position="78"/>
    </location>
</feature>
<evidence type="ECO:0000313" key="2">
    <source>
        <dbReference type="Proteomes" id="UP000315400"/>
    </source>
</evidence>
<organism evidence="1 2">
    <name type="scientific">Spiribacter salinus</name>
    <dbReference type="NCBI Taxonomy" id="1335746"/>
    <lineage>
        <taxon>Bacteria</taxon>
        <taxon>Pseudomonadati</taxon>
        <taxon>Pseudomonadota</taxon>
        <taxon>Gammaproteobacteria</taxon>
        <taxon>Chromatiales</taxon>
        <taxon>Ectothiorhodospiraceae</taxon>
        <taxon>Spiribacter</taxon>
    </lineage>
</organism>
<comment type="caution">
    <text evidence="1">The sequence shown here is derived from an EMBL/GenBank/DDBJ whole genome shotgun (WGS) entry which is preliminary data.</text>
</comment>
<sequence length="78" mass="8128">MGISTAAGVTFGIGTTASIDESSTSSAITDFQADTYSLVGEVESIGEFGDQINPVTFTALDDQRVRKFKGSRDSGSID</sequence>
<dbReference type="AlphaFoldDB" id="A0A540VR66"/>
<gene>
    <name evidence="1" type="ORF">FKY71_12655</name>
</gene>
<reference evidence="1 2" key="1">
    <citation type="submission" date="2019-06" db="EMBL/GenBank/DDBJ databases">
        <title>Metagenome assembled Genome of Spiribacter salinus SL48-SHIP from the microbial mat of Salt Lake 48 (Novosibirsk region, Russia).</title>
        <authorList>
            <person name="Shipova A."/>
            <person name="Rozanov A.S."/>
            <person name="Bryanskaya A.V."/>
            <person name="Peltek S.E."/>
        </authorList>
    </citation>
    <scope>NUCLEOTIDE SEQUENCE [LARGE SCALE GENOMIC DNA]</scope>
    <source>
        <strain evidence="1">SL48-SHIP-2</strain>
    </source>
</reference>
<dbReference type="Proteomes" id="UP000315400">
    <property type="component" value="Unassembled WGS sequence"/>
</dbReference>
<dbReference type="EMBL" id="VIFK01000159">
    <property type="protein sequence ID" value="TQE98653.1"/>
    <property type="molecule type" value="Genomic_DNA"/>
</dbReference>
<proteinExistence type="predicted"/>
<evidence type="ECO:0000313" key="1">
    <source>
        <dbReference type="EMBL" id="TQE98653.1"/>
    </source>
</evidence>
<accession>A0A540VR66</accession>
<protein>
    <submittedName>
        <fullName evidence="1">Uncharacterized protein</fullName>
    </submittedName>
</protein>